<evidence type="ECO:0000259" key="17">
    <source>
        <dbReference type="Pfam" id="PF02879"/>
    </source>
</evidence>
<comment type="cofactor">
    <cofactor evidence="1">
        <name>Mg(2+)</name>
        <dbReference type="ChEBI" id="CHEBI:18420"/>
    </cofactor>
</comment>
<keyword evidence="9" id="KW-0460">Magnesium</keyword>
<organism evidence="19 20">
    <name type="scientific">Saccharomyces arboricola (strain H-6 / AS 2.3317 / CBS 10644)</name>
    <name type="common">Yeast</name>
    <dbReference type="NCBI Taxonomy" id="1160507"/>
    <lineage>
        <taxon>Eukaryota</taxon>
        <taxon>Fungi</taxon>
        <taxon>Dikarya</taxon>
        <taxon>Ascomycota</taxon>
        <taxon>Saccharomycotina</taxon>
        <taxon>Saccharomycetes</taxon>
        <taxon>Saccharomycetales</taxon>
        <taxon>Saccharomycetaceae</taxon>
        <taxon>Saccharomyces</taxon>
    </lineage>
</organism>
<evidence type="ECO:0000256" key="7">
    <source>
        <dbReference type="ARBA" id="ARBA00022553"/>
    </source>
</evidence>
<dbReference type="FunFam" id="3.40.120.10:FF:000037">
    <property type="entry name" value="Pgm3p"/>
    <property type="match status" value="1"/>
</dbReference>
<evidence type="ECO:0000256" key="5">
    <source>
        <dbReference type="ARBA" id="ARBA00022490"/>
    </source>
</evidence>
<keyword evidence="5" id="KW-0963">Cytoplasm</keyword>
<dbReference type="InterPro" id="IPR005845">
    <property type="entry name" value="A-D-PHexomutase_a/b/a-II"/>
</dbReference>
<dbReference type="GO" id="GO:0006166">
    <property type="term" value="P:purine ribonucleoside salvage"/>
    <property type="evidence" value="ECO:0007669"/>
    <property type="project" value="TreeGrafter"/>
</dbReference>
<dbReference type="GO" id="GO:0008973">
    <property type="term" value="F:phosphopentomutase activity"/>
    <property type="evidence" value="ECO:0007669"/>
    <property type="project" value="UniProtKB-EC"/>
</dbReference>
<evidence type="ECO:0000256" key="13">
    <source>
        <dbReference type="ARBA" id="ARBA00051394"/>
    </source>
</evidence>
<dbReference type="HOGENOM" id="CLU_016950_0_1_1"/>
<name>J8Q694_SACAR</name>
<comment type="similarity">
    <text evidence="4">Belongs to the phosphohexose mutase family.</text>
</comment>
<keyword evidence="10" id="KW-0413">Isomerase</keyword>
<dbReference type="InterPro" id="IPR005844">
    <property type="entry name" value="A-D-PHexomutase_a/b/a-I"/>
</dbReference>
<proteinExistence type="inferred from homology"/>
<evidence type="ECO:0000256" key="11">
    <source>
        <dbReference type="ARBA" id="ARBA00023242"/>
    </source>
</evidence>
<dbReference type="SUPFAM" id="SSF53738">
    <property type="entry name" value="Phosphoglucomutase, first 3 domains"/>
    <property type="match status" value="3"/>
</dbReference>
<dbReference type="Proteomes" id="UP000006968">
    <property type="component" value="Chromosome IV"/>
</dbReference>
<dbReference type="InterPro" id="IPR005846">
    <property type="entry name" value="A-D-PHexomutase_a/b/a-III"/>
</dbReference>
<keyword evidence="7" id="KW-0597">Phosphoprotein</keyword>
<evidence type="ECO:0000313" key="20">
    <source>
        <dbReference type="Proteomes" id="UP000006968"/>
    </source>
</evidence>
<dbReference type="CDD" id="cd05799">
    <property type="entry name" value="PGM2"/>
    <property type="match status" value="1"/>
</dbReference>
<evidence type="ECO:0000256" key="8">
    <source>
        <dbReference type="ARBA" id="ARBA00022723"/>
    </source>
</evidence>
<evidence type="ECO:0000259" key="16">
    <source>
        <dbReference type="Pfam" id="PF02878"/>
    </source>
</evidence>
<dbReference type="GO" id="GO:0006006">
    <property type="term" value="P:glucose metabolic process"/>
    <property type="evidence" value="ECO:0007669"/>
    <property type="project" value="UniProtKB-KW"/>
</dbReference>
<dbReference type="OrthoDB" id="8300170at2759"/>
<feature type="domain" description="Alpha-D-phosphohexomutase alpha/beta/alpha" evidence="17">
    <location>
        <begin position="245"/>
        <end position="334"/>
    </location>
</feature>
<dbReference type="SUPFAM" id="SSF55957">
    <property type="entry name" value="Phosphoglucomutase, C-terminal domain"/>
    <property type="match status" value="1"/>
</dbReference>
<dbReference type="PANTHER" id="PTHR45745">
    <property type="entry name" value="PHOSPHOMANNOMUTASE 45A"/>
    <property type="match status" value="1"/>
</dbReference>
<evidence type="ECO:0000256" key="4">
    <source>
        <dbReference type="ARBA" id="ARBA00010231"/>
    </source>
</evidence>
<evidence type="ECO:0000313" key="19">
    <source>
        <dbReference type="EMBL" id="EJS44136.1"/>
    </source>
</evidence>
<keyword evidence="12" id="KW-0119">Carbohydrate metabolism</keyword>
<dbReference type="Pfam" id="PF00408">
    <property type="entry name" value="PGM_PMM_IV"/>
    <property type="match status" value="1"/>
</dbReference>
<comment type="subcellular location">
    <subcellularLocation>
        <location evidence="3">Cytoplasm</location>
    </subcellularLocation>
    <subcellularLocation>
        <location evidence="2">Nucleus</location>
    </subcellularLocation>
</comment>
<evidence type="ECO:0000256" key="1">
    <source>
        <dbReference type="ARBA" id="ARBA00001946"/>
    </source>
</evidence>
<evidence type="ECO:0000259" key="18">
    <source>
        <dbReference type="Pfam" id="PF02880"/>
    </source>
</evidence>
<dbReference type="InterPro" id="IPR016066">
    <property type="entry name" value="A-D-PHexomutase_CS"/>
</dbReference>
<dbReference type="PANTHER" id="PTHR45745:SF1">
    <property type="entry name" value="PHOSPHOGLUCOMUTASE 2B-RELATED"/>
    <property type="match status" value="1"/>
</dbReference>
<evidence type="ECO:0000256" key="9">
    <source>
        <dbReference type="ARBA" id="ARBA00022842"/>
    </source>
</evidence>
<dbReference type="GO" id="GO:0005634">
    <property type="term" value="C:nucleus"/>
    <property type="evidence" value="ECO:0007669"/>
    <property type="project" value="UniProtKB-SubCell"/>
</dbReference>
<dbReference type="Pfam" id="PF02880">
    <property type="entry name" value="PGM_PMM_III"/>
    <property type="match status" value="1"/>
</dbReference>
<gene>
    <name evidence="19" type="ORF">SU7_0760</name>
</gene>
<dbReference type="GO" id="GO:0005737">
    <property type="term" value="C:cytoplasm"/>
    <property type="evidence" value="ECO:0007669"/>
    <property type="project" value="UniProtKB-SubCell"/>
</dbReference>
<dbReference type="InterPro" id="IPR005843">
    <property type="entry name" value="A-D-PHexomutase_C"/>
</dbReference>
<feature type="domain" description="Alpha-D-phosphohexomutase alpha/beta/alpha" evidence="16">
    <location>
        <begin position="53"/>
        <end position="191"/>
    </location>
</feature>
<evidence type="ECO:0000256" key="6">
    <source>
        <dbReference type="ARBA" id="ARBA00022526"/>
    </source>
</evidence>
<dbReference type="InterPro" id="IPR016055">
    <property type="entry name" value="A-D-PHexomutase_a/b/a-I/II/III"/>
</dbReference>
<keyword evidence="20" id="KW-1185">Reference proteome</keyword>
<sequence>MSQQFLEAIPSNLKVPISLWFDQDRNPETIEEVTALCKNSEWDELHQRFDNRIQFGTAGLRSQMQAGFSRMNTLVIIQASQGLATYIRQQFPDNLVAVVGHDHRLHSKEFARATATAFLLKGFKVHYLNPDHEFVHTPLVPFAVDKLNASVGVMITASHNPKMDNGYKVYYSNGCQIIPPHDHAISDSINMNLEPWANVWNFEDVLDKSLKQGKLMYSRDEMLKLYSEEVSKNLVKVNPLKLEVKAKPWFVYTPMHGVGFDIFGTIVEKTMSLVEGRDYLCVPEQKYPDPCFPTVGFPNPEEKGALDIGIRLAEKNGISLLVANDPDADRFSVAVKDTHSGEWRQLTGNEIGFLFAFFEFQRFKNMDEQFQQSHPLAMLNSTVSSQMIKRMAEVEGFHYEDTLTGFKWIGNRAILLEKEGYFVPFGFEEAIGYMFPAMEHDKDGISATIVFLQAYCKWKTDQNLDPIDILETGFEKYGVFKEYNGYYVVPNPTVTKEIFEYIRNVYTPKGLSYPSYIGKEIQVLYYRDLTTGYQSDTPDHKPTLPVDPTSQMITVFARSNDGNENEHIRFTIRGSGTEPKLKVYIEARASEEQRAAFLAKLTWNVLRREWFRPGKMNITTTF</sequence>
<keyword evidence="8" id="KW-0479">Metal-binding</keyword>
<reference evidence="19 20" key="1">
    <citation type="journal article" date="2013" name="BMC Genomics">
        <title>High quality de novo sequencing and assembly of the Saccharomyces arboricolus genome.</title>
        <authorList>
            <person name="Liti G."/>
            <person name="Nguyen Ba A.N."/>
            <person name="Blythe M."/>
            <person name="Mueller C.A."/>
            <person name="Bergstroem A."/>
            <person name="Cubillos F.A."/>
            <person name="Dafhnis-Calas F."/>
            <person name="Khoshraftar S."/>
            <person name="Malla S."/>
            <person name="Mehta N."/>
            <person name="Siow C.C."/>
            <person name="Warringer J."/>
            <person name="Moses A.M."/>
            <person name="Louis E.J."/>
            <person name="Nieduszynski C.A."/>
        </authorList>
    </citation>
    <scope>NUCLEOTIDE SEQUENCE [LARGE SCALE GENOMIC DNA]</scope>
    <source>
        <strain evidence="20">H-6 / AS 2.3317 / CBS 10644</strain>
    </source>
</reference>
<evidence type="ECO:0000256" key="3">
    <source>
        <dbReference type="ARBA" id="ARBA00004496"/>
    </source>
</evidence>
<dbReference type="EMBL" id="ALIE01000047">
    <property type="protein sequence ID" value="EJS44136.1"/>
    <property type="molecule type" value="Genomic_DNA"/>
</dbReference>
<evidence type="ECO:0000256" key="14">
    <source>
        <dbReference type="ARBA" id="ARBA00066543"/>
    </source>
</evidence>
<dbReference type="Gene3D" id="3.40.120.10">
    <property type="entry name" value="Alpha-D-Glucose-1,6-Bisphosphate, subunit A, domain 3"/>
    <property type="match status" value="3"/>
</dbReference>
<dbReference type="EC" id="5.4.2.7" evidence="14"/>
<evidence type="ECO:0000259" key="15">
    <source>
        <dbReference type="Pfam" id="PF00408"/>
    </source>
</evidence>
<evidence type="ECO:0000256" key="2">
    <source>
        <dbReference type="ARBA" id="ARBA00004123"/>
    </source>
</evidence>
<dbReference type="PROSITE" id="PS00710">
    <property type="entry name" value="PGM_PMM"/>
    <property type="match status" value="1"/>
</dbReference>
<comment type="catalytic activity">
    <reaction evidence="13">
        <text>alpha-D-ribose 1-phosphate = D-ribose 5-phosphate</text>
        <dbReference type="Rhea" id="RHEA:18793"/>
        <dbReference type="ChEBI" id="CHEBI:57720"/>
        <dbReference type="ChEBI" id="CHEBI:78346"/>
        <dbReference type="EC" id="5.4.2.7"/>
    </reaction>
</comment>
<keyword evidence="6" id="KW-0313">Glucose metabolism</keyword>
<dbReference type="GO" id="GO:0000287">
    <property type="term" value="F:magnesium ion binding"/>
    <property type="evidence" value="ECO:0007669"/>
    <property type="project" value="InterPro"/>
</dbReference>
<feature type="domain" description="Alpha-D-phosphohexomutase alpha/beta/alpha" evidence="18">
    <location>
        <begin position="366"/>
        <end position="457"/>
    </location>
</feature>
<keyword evidence="11" id="KW-0539">Nucleus</keyword>
<protein>
    <recommendedName>
        <fullName evidence="14">phosphopentomutase</fullName>
        <ecNumber evidence="14">5.4.2.7</ecNumber>
    </recommendedName>
</protein>
<dbReference type="Pfam" id="PF02879">
    <property type="entry name" value="PGM_PMM_II"/>
    <property type="match status" value="1"/>
</dbReference>
<evidence type="ECO:0000256" key="12">
    <source>
        <dbReference type="ARBA" id="ARBA00023277"/>
    </source>
</evidence>
<dbReference type="AlphaFoldDB" id="J8Q694"/>
<dbReference type="InterPro" id="IPR036900">
    <property type="entry name" value="A-D-PHexomutase_C_sf"/>
</dbReference>
<accession>J8Q694</accession>
<dbReference type="Gene3D" id="3.30.310.50">
    <property type="entry name" value="Alpha-D-phosphohexomutase, C-terminal domain"/>
    <property type="match status" value="1"/>
</dbReference>
<dbReference type="Pfam" id="PF02878">
    <property type="entry name" value="PGM_PMM_I"/>
    <property type="match status" value="1"/>
</dbReference>
<evidence type="ECO:0000256" key="10">
    <source>
        <dbReference type="ARBA" id="ARBA00023235"/>
    </source>
</evidence>
<feature type="domain" description="Alpha-D-phosphohexomutase C-terminal" evidence="15">
    <location>
        <begin position="569"/>
        <end position="597"/>
    </location>
</feature>
<dbReference type="FunFam" id="3.40.120.10:FF:000035">
    <property type="entry name" value="Pgm3p"/>
    <property type="match status" value="1"/>
</dbReference>
<comment type="caution">
    <text evidence="19">The sequence shown here is derived from an EMBL/GenBank/DDBJ whole genome shotgun (WGS) entry which is preliminary data.</text>
</comment>